<dbReference type="Pfam" id="PF00155">
    <property type="entry name" value="Aminotran_1_2"/>
    <property type="match status" value="1"/>
</dbReference>
<comment type="subunit">
    <text evidence="9">Homodimer.</text>
</comment>
<dbReference type="GO" id="GO:0010285">
    <property type="term" value="F:L,L-diaminopimelate aminotransferase activity"/>
    <property type="evidence" value="ECO:0007669"/>
    <property type="project" value="UniProtKB-UniRule"/>
</dbReference>
<evidence type="ECO:0000256" key="9">
    <source>
        <dbReference type="HAMAP-Rule" id="MF_01642"/>
    </source>
</evidence>
<keyword evidence="5 9" id="KW-0032">Aminotransferase</keyword>
<dbReference type="HAMAP" id="MF_01642">
    <property type="entry name" value="DapL_aminotrans_1"/>
    <property type="match status" value="1"/>
</dbReference>
<feature type="binding site" evidence="9">
    <location>
        <begin position="108"/>
        <end position="109"/>
    </location>
    <ligand>
        <name>pyridoxal 5'-phosphate</name>
        <dbReference type="ChEBI" id="CHEBI:597326"/>
    </ligand>
</feature>
<evidence type="ECO:0000313" key="12">
    <source>
        <dbReference type="Proteomes" id="UP000095662"/>
    </source>
</evidence>
<feature type="binding site" evidence="9">
    <location>
        <position position="177"/>
    </location>
    <ligand>
        <name>substrate</name>
    </ligand>
</feature>
<feature type="modified residue" description="N6-(pyridoxal phosphate)lysine" evidence="9">
    <location>
        <position position="239"/>
    </location>
</feature>
<feature type="binding site" evidence="9">
    <location>
        <position position="132"/>
    </location>
    <ligand>
        <name>substrate</name>
    </ligand>
</feature>
<dbReference type="EMBL" id="CZBY01000021">
    <property type="protein sequence ID" value="CUQ90685.1"/>
    <property type="molecule type" value="Genomic_DNA"/>
</dbReference>
<evidence type="ECO:0000256" key="8">
    <source>
        <dbReference type="ARBA" id="ARBA00051934"/>
    </source>
</evidence>
<feature type="binding site" evidence="9">
    <location>
        <position position="208"/>
    </location>
    <ligand>
        <name>pyridoxal 5'-phosphate</name>
        <dbReference type="ChEBI" id="CHEBI:597326"/>
    </ligand>
</feature>
<evidence type="ECO:0000256" key="6">
    <source>
        <dbReference type="ARBA" id="ARBA00022679"/>
    </source>
</evidence>
<feature type="domain" description="Aminotransferase class I/classII large" evidence="10">
    <location>
        <begin position="35"/>
        <end position="394"/>
    </location>
</feature>
<name>A0A174ZTS0_9FIRM</name>
<evidence type="ECO:0000256" key="1">
    <source>
        <dbReference type="ARBA" id="ARBA00001933"/>
    </source>
</evidence>
<dbReference type="FunFam" id="3.40.640.10:FF:000099">
    <property type="entry name" value="LL-diaminopimelate aminotransferase, chloroplastic"/>
    <property type="match status" value="1"/>
</dbReference>
<comment type="cofactor">
    <cofactor evidence="1 9">
        <name>pyridoxal 5'-phosphate</name>
        <dbReference type="ChEBI" id="CHEBI:597326"/>
    </cofactor>
</comment>
<dbReference type="GO" id="GO:0033362">
    <property type="term" value="P:lysine biosynthetic process via diaminopimelate, diaminopimelate-aminotransferase pathway"/>
    <property type="evidence" value="ECO:0007669"/>
    <property type="project" value="UniProtKB-UniRule"/>
</dbReference>
<dbReference type="CDD" id="cd00609">
    <property type="entry name" value="AAT_like"/>
    <property type="match status" value="1"/>
</dbReference>
<evidence type="ECO:0000256" key="2">
    <source>
        <dbReference type="ARBA" id="ARBA00004982"/>
    </source>
</evidence>
<dbReference type="UniPathway" id="UPA00034">
    <property type="reaction ID" value="UER00466"/>
</dbReference>
<organism evidence="11 12">
    <name type="scientific">[Eubacterium] siraeum</name>
    <dbReference type="NCBI Taxonomy" id="39492"/>
    <lineage>
        <taxon>Bacteria</taxon>
        <taxon>Bacillati</taxon>
        <taxon>Bacillota</taxon>
        <taxon>Clostridia</taxon>
        <taxon>Eubacteriales</taxon>
        <taxon>Oscillospiraceae</taxon>
        <taxon>Oscillospiraceae incertae sedis</taxon>
    </lineage>
</organism>
<feature type="binding site" evidence="9">
    <location>
        <position position="282"/>
    </location>
    <ligand>
        <name>substrate</name>
    </ligand>
</feature>
<dbReference type="OrthoDB" id="9813612at2"/>
<gene>
    <name evidence="9 11" type="primary">dapL</name>
    <name evidence="11" type="ORF">ERS852540_02182</name>
</gene>
<keyword evidence="6 9" id="KW-0808">Transferase</keyword>
<reference evidence="11 12" key="1">
    <citation type="submission" date="2015-09" db="EMBL/GenBank/DDBJ databases">
        <authorList>
            <consortium name="Pathogen Informatics"/>
        </authorList>
    </citation>
    <scope>NUCLEOTIDE SEQUENCE [LARGE SCALE GENOMIC DNA]</scope>
    <source>
        <strain evidence="11 12">2789STDY5834928</strain>
    </source>
</reference>
<dbReference type="GO" id="GO:0030170">
    <property type="term" value="F:pyridoxal phosphate binding"/>
    <property type="evidence" value="ECO:0007669"/>
    <property type="project" value="UniProtKB-UniRule"/>
</dbReference>
<feature type="binding site" evidence="9">
    <location>
        <position position="247"/>
    </location>
    <ligand>
        <name>pyridoxal 5'-phosphate</name>
        <dbReference type="ChEBI" id="CHEBI:597326"/>
    </ligand>
</feature>
<feature type="binding site" evidence="9">
    <location>
        <begin position="236"/>
        <end position="238"/>
    </location>
    <ligand>
        <name>pyridoxal 5'-phosphate</name>
        <dbReference type="ChEBI" id="CHEBI:597326"/>
    </ligand>
</feature>
<feature type="binding site" evidence="9">
    <location>
        <position position="378"/>
    </location>
    <ligand>
        <name>substrate</name>
    </ligand>
</feature>
<dbReference type="InterPro" id="IPR015421">
    <property type="entry name" value="PyrdxlP-dep_Trfase_major"/>
</dbReference>
<dbReference type="Proteomes" id="UP000095662">
    <property type="component" value="Unassembled WGS sequence"/>
</dbReference>
<dbReference type="STRING" id="39492.ERS852540_02182"/>
<protein>
    <recommendedName>
        <fullName evidence="4 9">LL-diaminopimelate aminotransferase</fullName>
        <shortName evidence="9">DAP-AT</shortName>
        <shortName evidence="9">DAP-aminotransferase</shortName>
        <shortName evidence="9">LL-DAP-aminotransferase</shortName>
        <ecNumber evidence="3 9">2.6.1.83</ecNumber>
    </recommendedName>
</protein>
<evidence type="ECO:0000256" key="4">
    <source>
        <dbReference type="ARBA" id="ARBA00018052"/>
    </source>
</evidence>
<feature type="binding site" evidence="9">
    <location>
        <position position="72"/>
    </location>
    <ligand>
        <name>pyridoxal 5'-phosphate</name>
        <dbReference type="ChEBI" id="CHEBI:597326"/>
    </ligand>
</feature>
<accession>A0A174ZTS0</accession>
<dbReference type="Gene3D" id="3.90.1150.10">
    <property type="entry name" value="Aspartate Aminotransferase, domain 1"/>
    <property type="match status" value="1"/>
</dbReference>
<evidence type="ECO:0000256" key="5">
    <source>
        <dbReference type="ARBA" id="ARBA00022576"/>
    </source>
</evidence>
<dbReference type="SUPFAM" id="SSF53383">
    <property type="entry name" value="PLP-dependent transferases"/>
    <property type="match status" value="1"/>
</dbReference>
<comment type="function">
    <text evidence="9">Involved in the synthesis of meso-diaminopimelate (m-DAP or DL-DAP), required for both lysine and peptidoglycan biosynthesis. Catalyzes the direct conversion of tetrahydrodipicolinate to LL-diaminopimelate.</text>
</comment>
<dbReference type="EC" id="2.6.1.83" evidence="3 9"/>
<feature type="binding site" evidence="9">
    <location>
        <position position="282"/>
    </location>
    <ligand>
        <name>pyridoxal 5'-phosphate</name>
        <dbReference type="ChEBI" id="CHEBI:597326"/>
    </ligand>
</feature>
<evidence type="ECO:0000256" key="7">
    <source>
        <dbReference type="ARBA" id="ARBA00022898"/>
    </source>
</evidence>
<dbReference type="PANTHER" id="PTHR43144">
    <property type="entry name" value="AMINOTRANSFERASE"/>
    <property type="match status" value="1"/>
</dbReference>
<evidence type="ECO:0000313" key="11">
    <source>
        <dbReference type="EMBL" id="CUQ90685.1"/>
    </source>
</evidence>
<comment type="catalytic activity">
    <reaction evidence="8 9">
        <text>(2S,6S)-2,6-diaminopimelate + 2-oxoglutarate = (S)-2,3,4,5-tetrahydrodipicolinate + L-glutamate + H2O + H(+)</text>
        <dbReference type="Rhea" id="RHEA:23988"/>
        <dbReference type="ChEBI" id="CHEBI:15377"/>
        <dbReference type="ChEBI" id="CHEBI:15378"/>
        <dbReference type="ChEBI" id="CHEBI:16810"/>
        <dbReference type="ChEBI" id="CHEBI:16845"/>
        <dbReference type="ChEBI" id="CHEBI:29985"/>
        <dbReference type="ChEBI" id="CHEBI:57609"/>
        <dbReference type="EC" id="2.6.1.83"/>
    </reaction>
</comment>
<dbReference type="AlphaFoldDB" id="A0A174ZTS0"/>
<feature type="binding site" evidence="9">
    <location>
        <position position="42"/>
    </location>
    <ligand>
        <name>substrate</name>
    </ligand>
</feature>
<dbReference type="InterPro" id="IPR015422">
    <property type="entry name" value="PyrdxlP-dep_Trfase_small"/>
</dbReference>
<comment type="similarity">
    <text evidence="9">Belongs to the class-I pyridoxal-phosphate-dependent aminotransferase family. LL-diaminopimelate aminotransferase subfamily.</text>
</comment>
<feature type="binding site" evidence="9">
    <location>
        <position position="177"/>
    </location>
    <ligand>
        <name>pyridoxal 5'-phosphate</name>
        <dbReference type="ChEBI" id="CHEBI:597326"/>
    </ligand>
</feature>
<evidence type="ECO:0000259" key="10">
    <source>
        <dbReference type="Pfam" id="PF00155"/>
    </source>
</evidence>
<feature type="binding site" evidence="9">
    <location>
        <position position="15"/>
    </location>
    <ligand>
        <name>substrate</name>
    </ligand>
</feature>
<dbReference type="Gene3D" id="3.40.640.10">
    <property type="entry name" value="Type I PLP-dependent aspartate aminotransferase-like (Major domain)"/>
    <property type="match status" value="1"/>
</dbReference>
<dbReference type="InterPro" id="IPR019942">
    <property type="entry name" value="DapL/ALD1"/>
</dbReference>
<proteinExistence type="inferred from homology"/>
<evidence type="ECO:0000256" key="3">
    <source>
        <dbReference type="ARBA" id="ARBA00013138"/>
    </source>
</evidence>
<dbReference type="InterPro" id="IPR004839">
    <property type="entry name" value="Aminotransferase_I/II_large"/>
</dbReference>
<dbReference type="NCBIfam" id="TIGR03542">
    <property type="entry name" value="DAPAT_plant"/>
    <property type="match status" value="1"/>
</dbReference>
<sequence length="401" mass="44451">MAKMNPGFLNLKKSYLFIEIGKRVREYIAAHPDNKIIKMGIGDVTQPLAPVVVAAMKKAADEMGVKETFRGYEDSGKGYDFLREAVAGYYKSFGVTISPEEVLISDGAKSDCGNIGDIFSENEDVVVTDPAYPVYVDSNVMGGRTVHYVNSTEDNGFAAMPDESMKPGLIYLCSPNNPTGSVYTKEQLKVWVDYAIKNKSVIIFDAAYEAFISDETLPRSIFQIEGARKCAIEICSLSKTAGFTGTRCGYTVIPEELMLETPTGEEISFMQLWCRRQGSKFNGVSYPVQRAAEAVFTEEGYKQTRATIAYYMQNAKVMSETFDELGIKYTGGKNSPYIWFKCPDGMDSWTFFDKLLNEAEVVGTPGAGFGKNGDGWFRLTAFGTHENTVEAMQRVKKLLSK</sequence>
<feature type="binding site" evidence="9">
    <location>
        <position position="109"/>
    </location>
    <ligand>
        <name>substrate</name>
    </ligand>
</feature>
<keyword evidence="7 9" id="KW-0663">Pyridoxal phosphate</keyword>
<dbReference type="InterPro" id="IPR015424">
    <property type="entry name" value="PyrdxlP-dep_Trfase"/>
</dbReference>
<comment type="pathway">
    <text evidence="2 9">Amino-acid biosynthesis; L-lysine biosynthesis via DAP pathway; LL-2,6-diaminopimelate from (S)-tetrahydrodipicolinate (aminotransferase route): step 1/1.</text>
</comment>
<feature type="binding site" evidence="9">
    <location>
        <position position="132"/>
    </location>
    <ligand>
        <name>pyridoxal 5'-phosphate</name>
        <dbReference type="ChEBI" id="CHEBI:597326"/>
    </ligand>
</feature>